<dbReference type="EMBL" id="BAAANC010000005">
    <property type="protein sequence ID" value="GAA1558764.1"/>
    <property type="molecule type" value="Genomic_DNA"/>
</dbReference>
<reference evidence="2 3" key="1">
    <citation type="journal article" date="2019" name="Int. J. Syst. Evol. Microbiol.">
        <title>The Global Catalogue of Microorganisms (GCM) 10K type strain sequencing project: providing services to taxonomists for standard genome sequencing and annotation.</title>
        <authorList>
            <consortium name="The Broad Institute Genomics Platform"/>
            <consortium name="The Broad Institute Genome Sequencing Center for Infectious Disease"/>
            <person name="Wu L."/>
            <person name="Ma J."/>
        </authorList>
    </citation>
    <scope>NUCLEOTIDE SEQUENCE [LARGE SCALE GENOMIC DNA]</scope>
    <source>
        <strain evidence="2 3">JCM 14303</strain>
    </source>
</reference>
<name>A0ABN2CHN5_9ACTN</name>
<protein>
    <recommendedName>
        <fullName evidence="4">Secreted protein with PEP-CTERM sorting signal</fullName>
    </recommendedName>
</protein>
<comment type="caution">
    <text evidence="2">The sequence shown here is derived from an EMBL/GenBank/DDBJ whole genome shotgun (WGS) entry which is preliminary data.</text>
</comment>
<keyword evidence="3" id="KW-1185">Reference proteome</keyword>
<keyword evidence="1" id="KW-0812">Transmembrane</keyword>
<feature type="transmembrane region" description="Helical" evidence="1">
    <location>
        <begin position="6"/>
        <end position="23"/>
    </location>
</feature>
<evidence type="ECO:0000313" key="2">
    <source>
        <dbReference type="EMBL" id="GAA1558764.1"/>
    </source>
</evidence>
<keyword evidence="1" id="KW-0472">Membrane</keyword>
<sequence length="51" mass="5564">MKVWKVLGVAGLVGVAATGVVIARGERKRRSYTPEEVRDRLKARVKEAANA</sequence>
<proteinExistence type="predicted"/>
<gene>
    <name evidence="2" type="ORF">GCM10009741_74680</name>
</gene>
<accession>A0ABN2CHN5</accession>
<evidence type="ECO:0000313" key="3">
    <source>
        <dbReference type="Proteomes" id="UP001500363"/>
    </source>
</evidence>
<keyword evidence="1" id="KW-1133">Transmembrane helix</keyword>
<dbReference type="Proteomes" id="UP001500363">
    <property type="component" value="Unassembled WGS sequence"/>
</dbReference>
<dbReference type="RefSeq" id="WP_344182890.1">
    <property type="nucleotide sequence ID" value="NZ_BAAANC010000005.1"/>
</dbReference>
<organism evidence="2 3">
    <name type="scientific">Kribbella lupini</name>
    <dbReference type="NCBI Taxonomy" id="291602"/>
    <lineage>
        <taxon>Bacteria</taxon>
        <taxon>Bacillati</taxon>
        <taxon>Actinomycetota</taxon>
        <taxon>Actinomycetes</taxon>
        <taxon>Propionibacteriales</taxon>
        <taxon>Kribbellaceae</taxon>
        <taxon>Kribbella</taxon>
    </lineage>
</organism>
<evidence type="ECO:0000256" key="1">
    <source>
        <dbReference type="SAM" id="Phobius"/>
    </source>
</evidence>
<evidence type="ECO:0008006" key="4">
    <source>
        <dbReference type="Google" id="ProtNLM"/>
    </source>
</evidence>